<name>A0A7W9W8X5_ARMRO</name>
<evidence type="ECO:0000313" key="2">
    <source>
        <dbReference type="Proteomes" id="UP000520814"/>
    </source>
</evidence>
<organism evidence="1 2">
    <name type="scientific">Armatimonas rosea</name>
    <dbReference type="NCBI Taxonomy" id="685828"/>
    <lineage>
        <taxon>Bacteria</taxon>
        <taxon>Bacillati</taxon>
        <taxon>Armatimonadota</taxon>
        <taxon>Armatimonadia</taxon>
        <taxon>Armatimonadales</taxon>
        <taxon>Armatimonadaceae</taxon>
        <taxon>Armatimonas</taxon>
    </lineage>
</organism>
<accession>A0A7W9W8X5</accession>
<keyword evidence="2" id="KW-1185">Reference proteome</keyword>
<sequence>MSTEAPKTEDEIIEWLNARGNGDPDENGISRDQLRENRLLTPRQRLEELERCVSGLMRLQERVKINRHAGN</sequence>
<protein>
    <submittedName>
        <fullName evidence="1">Uncharacterized protein</fullName>
    </submittedName>
</protein>
<comment type="caution">
    <text evidence="1">The sequence shown here is derived from an EMBL/GenBank/DDBJ whole genome shotgun (WGS) entry which is preliminary data.</text>
</comment>
<dbReference type="Proteomes" id="UP000520814">
    <property type="component" value="Unassembled WGS sequence"/>
</dbReference>
<evidence type="ECO:0000313" key="1">
    <source>
        <dbReference type="EMBL" id="MBB6053223.1"/>
    </source>
</evidence>
<reference evidence="1 2" key="1">
    <citation type="submission" date="2020-08" db="EMBL/GenBank/DDBJ databases">
        <title>Genomic Encyclopedia of Type Strains, Phase IV (KMG-IV): sequencing the most valuable type-strain genomes for metagenomic binning, comparative biology and taxonomic classification.</title>
        <authorList>
            <person name="Goeker M."/>
        </authorList>
    </citation>
    <scope>NUCLEOTIDE SEQUENCE [LARGE SCALE GENOMIC DNA]</scope>
    <source>
        <strain evidence="1 2">DSM 23562</strain>
    </source>
</reference>
<dbReference type="RefSeq" id="WP_184203323.1">
    <property type="nucleotide sequence ID" value="NZ_JACHGW010000006.1"/>
</dbReference>
<dbReference type="AlphaFoldDB" id="A0A7W9W8X5"/>
<gene>
    <name evidence="1" type="ORF">HNQ39_005057</name>
</gene>
<dbReference type="EMBL" id="JACHGW010000006">
    <property type="protein sequence ID" value="MBB6053223.1"/>
    <property type="molecule type" value="Genomic_DNA"/>
</dbReference>
<proteinExistence type="predicted"/>